<evidence type="ECO:0000256" key="7">
    <source>
        <dbReference type="PIRSR" id="PIRSR001112-1"/>
    </source>
</evidence>
<dbReference type="OrthoDB" id="7130006at2759"/>
<dbReference type="InterPro" id="IPR016292">
    <property type="entry name" value="Epoxide_hydrolase"/>
</dbReference>
<name>A0A7E5WBH2_TRINI</name>
<dbReference type="PIRSF" id="PIRSF001112">
    <property type="entry name" value="Epoxide_hydrolase"/>
    <property type="match status" value="1"/>
</dbReference>
<comment type="similarity">
    <text evidence="3 6">Belongs to the peptidase S33 family.</text>
</comment>
<evidence type="ECO:0000256" key="3">
    <source>
        <dbReference type="ARBA" id="ARBA00010088"/>
    </source>
</evidence>
<evidence type="ECO:0000256" key="4">
    <source>
        <dbReference type="ARBA" id="ARBA00022797"/>
    </source>
</evidence>
<comment type="catalytic activity">
    <reaction evidence="1 6">
        <text>1-(4-methoxyphenyl)-N-methyl-N-[(3-methyloxetan-3-yl)methyl]methanamine + H2O = 2-{[(4-methoxybenzyl)(methyl)amino]methyl}-2-methylpropane-1,3-diol</text>
        <dbReference type="Rhea" id="RHEA:55764"/>
        <dbReference type="ChEBI" id="CHEBI:15377"/>
        <dbReference type="ChEBI" id="CHEBI:139161"/>
        <dbReference type="ChEBI" id="CHEBI:139164"/>
        <dbReference type="EC" id="3.3.2.9"/>
    </reaction>
</comment>
<feature type="active site" description="Proton acceptor" evidence="7">
    <location>
        <position position="428"/>
    </location>
</feature>
<dbReference type="InterPro" id="IPR029058">
    <property type="entry name" value="AB_hydrolase_fold"/>
</dbReference>
<keyword evidence="6" id="KW-0472">Membrane</keyword>
<evidence type="ECO:0000256" key="5">
    <source>
        <dbReference type="ARBA" id="ARBA00022801"/>
    </source>
</evidence>
<dbReference type="PANTHER" id="PTHR21661">
    <property type="entry name" value="EPOXIDE HYDROLASE 1-RELATED"/>
    <property type="match status" value="1"/>
</dbReference>
<dbReference type="EC" id="3.3.2.9" evidence="6"/>
<dbReference type="RefSeq" id="XP_026738004.1">
    <property type="nucleotide sequence ID" value="XM_026882203.1"/>
</dbReference>
<keyword evidence="6" id="KW-0256">Endoplasmic reticulum</keyword>
<dbReference type="SUPFAM" id="SSF53474">
    <property type="entry name" value="alpha/beta-Hydrolases"/>
    <property type="match status" value="1"/>
</dbReference>
<keyword evidence="4 6" id="KW-0058">Aromatic hydrocarbons catabolism</keyword>
<accession>A0A7E5WBH2</accession>
<feature type="signal peptide" evidence="8">
    <location>
        <begin position="1"/>
        <end position="19"/>
    </location>
</feature>
<dbReference type="GO" id="GO:0005789">
    <property type="term" value="C:endoplasmic reticulum membrane"/>
    <property type="evidence" value="ECO:0007669"/>
    <property type="project" value="UniProtKB-SubCell"/>
</dbReference>
<dbReference type="Proteomes" id="UP000322000">
    <property type="component" value="Chromosome 15"/>
</dbReference>
<keyword evidence="8" id="KW-0732">Signal</keyword>
<evidence type="ECO:0000256" key="1">
    <source>
        <dbReference type="ARBA" id="ARBA00000221"/>
    </source>
</evidence>
<dbReference type="InterPro" id="IPR000639">
    <property type="entry name" value="Epox_hydrolase-like"/>
</dbReference>
<reference evidence="11" key="1">
    <citation type="submission" date="2025-08" db="UniProtKB">
        <authorList>
            <consortium name="RefSeq"/>
        </authorList>
    </citation>
    <scope>IDENTIFICATION</scope>
</reference>
<comment type="function">
    <text evidence="6">Catalyzes juvenile hormone hydrolysis.</text>
</comment>
<comment type="catalytic activity">
    <reaction evidence="6">
        <text>cis-stilbene oxide + H2O = (1R,2R)-hydrobenzoin</text>
        <dbReference type="Rhea" id="RHEA:23900"/>
        <dbReference type="ChEBI" id="CHEBI:15377"/>
        <dbReference type="ChEBI" id="CHEBI:50004"/>
        <dbReference type="ChEBI" id="CHEBI:50014"/>
        <dbReference type="EC" id="3.3.2.9"/>
    </reaction>
</comment>
<evidence type="ECO:0000259" key="9">
    <source>
        <dbReference type="Pfam" id="PF06441"/>
    </source>
</evidence>
<evidence type="ECO:0000256" key="6">
    <source>
        <dbReference type="PIRNR" id="PIRNR001112"/>
    </source>
</evidence>
<dbReference type="GeneID" id="113501158"/>
<dbReference type="KEGG" id="tnl:113501158"/>
<feature type="active site" description="Proton donor" evidence="7">
    <location>
        <position position="371"/>
    </location>
</feature>
<comment type="subcellular location">
    <subcellularLocation>
        <location evidence="6">Endoplasmic reticulum membrane</location>
    </subcellularLocation>
    <subcellularLocation>
        <location evidence="2">Microsome membrane</location>
        <topology evidence="2">Single-pass membrane protein</topology>
    </subcellularLocation>
</comment>
<dbReference type="Pfam" id="PF06441">
    <property type="entry name" value="EHN"/>
    <property type="match status" value="1"/>
</dbReference>
<feature type="chain" id="PRO_5028940905" description="Epoxide hydrolase" evidence="8">
    <location>
        <begin position="20"/>
        <end position="460"/>
    </location>
</feature>
<evidence type="ECO:0000256" key="8">
    <source>
        <dbReference type="SAM" id="SignalP"/>
    </source>
</evidence>
<dbReference type="InterPro" id="IPR010497">
    <property type="entry name" value="Epoxide_hydro_N"/>
</dbReference>
<dbReference type="GO" id="GO:0097176">
    <property type="term" value="P:epoxide metabolic process"/>
    <property type="evidence" value="ECO:0007669"/>
    <property type="project" value="TreeGrafter"/>
</dbReference>
<keyword evidence="5 6" id="KW-0378">Hydrolase</keyword>
<evidence type="ECO:0000313" key="11">
    <source>
        <dbReference type="RefSeq" id="XP_026738004.1"/>
    </source>
</evidence>
<feature type="domain" description="Epoxide hydrolase N-terminal" evidence="9">
    <location>
        <begin position="47"/>
        <end position="156"/>
    </location>
</feature>
<feature type="active site" description="Nucleophile" evidence="7">
    <location>
        <position position="222"/>
    </location>
</feature>
<keyword evidence="10" id="KW-1185">Reference proteome</keyword>
<gene>
    <name evidence="11" type="primary">LOC113501158</name>
</gene>
<dbReference type="PANTHER" id="PTHR21661:SF35">
    <property type="entry name" value="EPOXIDE HYDROLASE"/>
    <property type="match status" value="1"/>
</dbReference>
<dbReference type="FunCoup" id="A0A7E5WBH2">
    <property type="interactions" value="244"/>
</dbReference>
<evidence type="ECO:0000313" key="10">
    <source>
        <dbReference type="Proteomes" id="UP000322000"/>
    </source>
</evidence>
<sequence>MGGLTQVLVFCAVVVAVRAAMIESNIPLPDENAWWGPGAAEAVDTSIRPFKISFEEKMIEDLRYRLKNHRPFTPPLEDAGFNYGFNTAVLNDWVSYWANSYNFTERENYMNLYPQFKTNIQGLDIHFVRVKPEVPAGVEVLPILMLHGWPATVLEFYKVIPLLTEVSEERGYALELIIPSLPGFGFSDATNKQGLGATEMAVIFRNLMHRLGHEKFYIHGGDWGAYICFNLASLFPDEVYGYHTNYGISFSPASWITWFMGSFGEGAQNLVVEKHLAGRLYPTTSILKELMTKSGYLHIQATKPDTIGVGMSDSPSGLLAYVFQFVSMAVRIDNINKTDGGLLDHYTREELLDNLMVYWMQNNFNTACRIYAETLNMRNLNNGWFSLSTPVPVYLIQADNDLLYMSTPMLQHIYTNIVHNKAIDGAGHFLASEKPELFSNSVYEALDMFRKQKDDCKDEL</sequence>
<dbReference type="PRINTS" id="PR00412">
    <property type="entry name" value="EPOXHYDRLASE"/>
</dbReference>
<dbReference type="Gene3D" id="3.40.50.1820">
    <property type="entry name" value="alpha/beta hydrolase"/>
    <property type="match status" value="1"/>
</dbReference>
<protein>
    <recommendedName>
        <fullName evidence="6">Epoxide hydrolase</fullName>
        <ecNumber evidence="6">3.3.2.9</ecNumber>
    </recommendedName>
</protein>
<organism evidence="10 11">
    <name type="scientific">Trichoplusia ni</name>
    <name type="common">Cabbage looper</name>
    <dbReference type="NCBI Taxonomy" id="7111"/>
    <lineage>
        <taxon>Eukaryota</taxon>
        <taxon>Metazoa</taxon>
        <taxon>Ecdysozoa</taxon>
        <taxon>Arthropoda</taxon>
        <taxon>Hexapoda</taxon>
        <taxon>Insecta</taxon>
        <taxon>Pterygota</taxon>
        <taxon>Neoptera</taxon>
        <taxon>Endopterygota</taxon>
        <taxon>Lepidoptera</taxon>
        <taxon>Glossata</taxon>
        <taxon>Ditrysia</taxon>
        <taxon>Noctuoidea</taxon>
        <taxon>Noctuidae</taxon>
        <taxon>Plusiinae</taxon>
        <taxon>Trichoplusia</taxon>
    </lineage>
</organism>
<dbReference type="InParanoid" id="A0A7E5WBH2"/>
<evidence type="ECO:0000256" key="2">
    <source>
        <dbReference type="ARBA" id="ARBA00004111"/>
    </source>
</evidence>
<dbReference type="AlphaFoldDB" id="A0A7E5WBH2"/>
<proteinExistence type="inferred from homology"/>
<dbReference type="GO" id="GO:0033961">
    <property type="term" value="F:cis-stilbene-oxide hydrolase activity"/>
    <property type="evidence" value="ECO:0007669"/>
    <property type="project" value="UniProtKB-UniRule"/>
</dbReference>